<protein>
    <submittedName>
        <fullName evidence="1">Uncharacterized protein</fullName>
    </submittedName>
</protein>
<dbReference type="Proteomes" id="UP000798662">
    <property type="component" value="Chromosome 1"/>
</dbReference>
<gene>
    <name evidence="1" type="ORF">I4F81_000306</name>
</gene>
<comment type="caution">
    <text evidence="1">The sequence shown here is derived from an EMBL/GenBank/DDBJ whole genome shotgun (WGS) entry which is preliminary data.</text>
</comment>
<reference evidence="1" key="1">
    <citation type="submission" date="2019-11" db="EMBL/GenBank/DDBJ databases">
        <title>Nori genome reveals adaptations in red seaweeds to the harsh intertidal environment.</title>
        <authorList>
            <person name="Wang D."/>
            <person name="Mao Y."/>
        </authorList>
    </citation>
    <scope>NUCLEOTIDE SEQUENCE</scope>
    <source>
        <tissue evidence="1">Gametophyte</tissue>
    </source>
</reference>
<evidence type="ECO:0000313" key="1">
    <source>
        <dbReference type="EMBL" id="KAK1857691.1"/>
    </source>
</evidence>
<accession>A0ACC3BJM3</accession>
<evidence type="ECO:0000313" key="2">
    <source>
        <dbReference type="Proteomes" id="UP000798662"/>
    </source>
</evidence>
<keyword evidence="2" id="KW-1185">Reference proteome</keyword>
<sequence length="418" mass="43654">MFSPRAASAVVRAAARGWRGAPRPGGAAAAGQRRALSLHEYQSQAIMREAGVAVPRSIAVTSVEEAREAVATLTSDSASSDVVVKAQVLAGGRGLGSFTNGFKGGVHTCYSADSAVETASKMLGGTLVTKQTGARGRPCNTVMLAERVYLRREMYFAILYDRESQGPVIVASAVGGTSIEDIAAADPDAIVKVPVDLAVGLRDKDASRVASALGFDGDSATACAEQVRRLYDMFLAKDATLLEVNPMAETPTGEVVCLDAKISFDDNASFRQAAIFEQRDTSQEEPREVAADAAGLNYIGLDGNIACMVNGAGLAMATMDIIKLHGGEPANFLDVGGGATEEQVTAAFRILNEDAAVRAILVNIFGGIMRCDVIAQGIINAAQTLDLRVPVIVRLQGNKVEEAKALIAKTGTCTTALD</sequence>
<organism evidence="1 2">
    <name type="scientific">Pyropia yezoensis</name>
    <name type="common">Susabi-nori</name>
    <name type="synonym">Porphyra yezoensis</name>
    <dbReference type="NCBI Taxonomy" id="2788"/>
    <lineage>
        <taxon>Eukaryota</taxon>
        <taxon>Rhodophyta</taxon>
        <taxon>Bangiophyceae</taxon>
        <taxon>Bangiales</taxon>
        <taxon>Bangiaceae</taxon>
        <taxon>Pyropia</taxon>
    </lineage>
</organism>
<name>A0ACC3BJM3_PYRYE</name>
<dbReference type="EMBL" id="CM020618">
    <property type="protein sequence ID" value="KAK1857691.1"/>
    <property type="molecule type" value="Genomic_DNA"/>
</dbReference>
<proteinExistence type="predicted"/>